<name>A0A7Y9GM07_9MICO</name>
<sequence>MFWPREDELIARRRALLREHPPLIQRQWARLIGVEQPTAVVVAERMRTLRTFDRLKDIDAPLAFVVVGDSVLRLSIRKGVESHGDPAEIDPRIEGTLHTLRQVLRILP</sequence>
<keyword evidence="2" id="KW-1185">Reference proteome</keyword>
<dbReference type="EMBL" id="JACCBV010000001">
    <property type="protein sequence ID" value="NYE18975.1"/>
    <property type="molecule type" value="Genomic_DNA"/>
</dbReference>
<proteinExistence type="predicted"/>
<organism evidence="1 2">
    <name type="scientific">Microbacterium immunditiarum</name>
    <dbReference type="NCBI Taxonomy" id="337480"/>
    <lineage>
        <taxon>Bacteria</taxon>
        <taxon>Bacillati</taxon>
        <taxon>Actinomycetota</taxon>
        <taxon>Actinomycetes</taxon>
        <taxon>Micrococcales</taxon>
        <taxon>Microbacteriaceae</taxon>
        <taxon>Microbacterium</taxon>
    </lineage>
</organism>
<protein>
    <submittedName>
        <fullName evidence="1">Uncharacterized protein</fullName>
    </submittedName>
</protein>
<dbReference type="Proteomes" id="UP000576969">
    <property type="component" value="Unassembled WGS sequence"/>
</dbReference>
<evidence type="ECO:0000313" key="2">
    <source>
        <dbReference type="Proteomes" id="UP000576969"/>
    </source>
</evidence>
<gene>
    <name evidence="1" type="ORF">BJ991_001003</name>
</gene>
<dbReference type="AlphaFoldDB" id="A0A7Y9GM07"/>
<reference evidence="1 2" key="1">
    <citation type="submission" date="2020-07" db="EMBL/GenBank/DDBJ databases">
        <title>Sequencing the genomes of 1000 actinobacteria strains.</title>
        <authorList>
            <person name="Klenk H.-P."/>
        </authorList>
    </citation>
    <scope>NUCLEOTIDE SEQUENCE [LARGE SCALE GENOMIC DNA]</scope>
    <source>
        <strain evidence="1 2">DSM 24662</strain>
    </source>
</reference>
<dbReference type="Gene3D" id="1.10.357.10">
    <property type="entry name" value="Tetracycline Repressor, domain 2"/>
    <property type="match status" value="1"/>
</dbReference>
<accession>A0A7Y9GM07</accession>
<comment type="caution">
    <text evidence="1">The sequence shown here is derived from an EMBL/GenBank/DDBJ whole genome shotgun (WGS) entry which is preliminary data.</text>
</comment>
<evidence type="ECO:0000313" key="1">
    <source>
        <dbReference type="EMBL" id="NYE18975.1"/>
    </source>
</evidence>